<keyword evidence="13" id="KW-1015">Disulfide bond</keyword>
<keyword evidence="6" id="KW-0479">Metal-binding</keyword>
<evidence type="ECO:0000256" key="7">
    <source>
        <dbReference type="ARBA" id="ARBA00022729"/>
    </source>
</evidence>
<dbReference type="PROSITE" id="PS00079">
    <property type="entry name" value="MULTICOPPER_OXIDASE1"/>
    <property type="match status" value="1"/>
</dbReference>
<dbReference type="GO" id="GO:0016020">
    <property type="term" value="C:membrane"/>
    <property type="evidence" value="ECO:0007669"/>
    <property type="project" value="UniProtKB-SubCell"/>
</dbReference>
<keyword evidence="12" id="KW-0472">Membrane</keyword>
<comment type="similarity">
    <text evidence="3">Belongs to the multicopper oxidase family.</text>
</comment>
<dbReference type="EMBL" id="CP046053">
    <property type="protein sequence ID" value="QGM48202.1"/>
    <property type="molecule type" value="Genomic_DNA"/>
</dbReference>
<evidence type="ECO:0000256" key="1">
    <source>
        <dbReference type="ARBA" id="ARBA00001935"/>
    </source>
</evidence>
<evidence type="ECO:0000256" key="3">
    <source>
        <dbReference type="ARBA" id="ARBA00010609"/>
    </source>
</evidence>
<evidence type="ECO:0000256" key="13">
    <source>
        <dbReference type="ARBA" id="ARBA00023157"/>
    </source>
</evidence>
<evidence type="ECO:0000259" key="16">
    <source>
        <dbReference type="Pfam" id="PF07732"/>
    </source>
</evidence>
<keyword evidence="4" id="KW-0813">Transport</keyword>
<name>A0A6B8KKE0_9HYPH</name>
<evidence type="ECO:0000259" key="15">
    <source>
        <dbReference type="Pfam" id="PF07731"/>
    </source>
</evidence>
<dbReference type="Pfam" id="PF07731">
    <property type="entry name" value="Cu-oxidase_2"/>
    <property type="match status" value="1"/>
</dbReference>
<dbReference type="InterPro" id="IPR033138">
    <property type="entry name" value="Cu_oxidase_CS"/>
</dbReference>
<keyword evidence="8" id="KW-0677">Repeat</keyword>
<comment type="subcellular location">
    <subcellularLocation>
        <location evidence="2">Membrane</location>
        <topology evidence="2">Single-pass membrane protein</topology>
    </subcellularLocation>
</comment>
<keyword evidence="9" id="KW-1133">Transmembrane helix</keyword>
<feature type="domain" description="Plastocyanin-like" evidence="16">
    <location>
        <begin position="103"/>
        <end position="144"/>
    </location>
</feature>
<dbReference type="PANTHER" id="PTHR11709">
    <property type="entry name" value="MULTI-COPPER OXIDASE"/>
    <property type="match status" value="1"/>
</dbReference>
<evidence type="ECO:0000256" key="10">
    <source>
        <dbReference type="ARBA" id="ARBA00023002"/>
    </source>
</evidence>
<dbReference type="Proteomes" id="UP000309061">
    <property type="component" value="Plasmid unnamed1"/>
</dbReference>
<reference evidence="17 18" key="1">
    <citation type="submission" date="2019-11" db="EMBL/GenBank/DDBJ databases">
        <title>The genome sequence of Methylocystis heyeri.</title>
        <authorList>
            <person name="Oshkin I.Y."/>
            <person name="Miroshnikov K."/>
            <person name="Dedysh S.N."/>
        </authorList>
    </citation>
    <scope>NUCLEOTIDE SEQUENCE [LARGE SCALE GENOMIC DNA]</scope>
    <source>
        <strain evidence="17 18">H2</strain>
        <plasmid evidence="17 18">unnamed1</plasmid>
    </source>
</reference>
<dbReference type="Gene3D" id="2.60.40.420">
    <property type="entry name" value="Cupredoxins - blue copper proteins"/>
    <property type="match status" value="1"/>
</dbReference>
<dbReference type="KEGG" id="mhey:H2LOC_020640"/>
<evidence type="ECO:0000256" key="4">
    <source>
        <dbReference type="ARBA" id="ARBA00022448"/>
    </source>
</evidence>
<keyword evidence="5" id="KW-0812">Transmembrane</keyword>
<evidence type="ECO:0000256" key="8">
    <source>
        <dbReference type="ARBA" id="ARBA00022737"/>
    </source>
</evidence>
<dbReference type="CDD" id="cd04200">
    <property type="entry name" value="CuRO_2_ceruloplasmin_like"/>
    <property type="match status" value="1"/>
</dbReference>
<evidence type="ECO:0000256" key="2">
    <source>
        <dbReference type="ARBA" id="ARBA00004167"/>
    </source>
</evidence>
<keyword evidence="10" id="KW-0560">Oxidoreductase</keyword>
<dbReference type="PANTHER" id="PTHR11709:SF486">
    <property type="entry name" value="MULTICOPPER OXIDASE"/>
    <property type="match status" value="1"/>
</dbReference>
<comment type="cofactor">
    <cofactor evidence="1">
        <name>Cu cation</name>
        <dbReference type="ChEBI" id="CHEBI:23378"/>
    </cofactor>
</comment>
<feature type="domain" description="Plastocyanin-like" evidence="15">
    <location>
        <begin position="304"/>
        <end position="377"/>
    </location>
</feature>
<evidence type="ECO:0000256" key="14">
    <source>
        <dbReference type="ARBA" id="ARBA00023180"/>
    </source>
</evidence>
<gene>
    <name evidence="17" type="ORF">H2LOC_020640</name>
</gene>
<evidence type="ECO:0000313" key="17">
    <source>
        <dbReference type="EMBL" id="QGM48202.1"/>
    </source>
</evidence>
<geneLocation type="plasmid" evidence="17">
    <name>unnamed1</name>
</geneLocation>
<protein>
    <submittedName>
        <fullName evidence="17">Multicopper oxidase domain-containing protein</fullName>
    </submittedName>
</protein>
<evidence type="ECO:0000256" key="6">
    <source>
        <dbReference type="ARBA" id="ARBA00022723"/>
    </source>
</evidence>
<dbReference type="OrthoDB" id="9757546at2"/>
<keyword evidence="11" id="KW-0406">Ion transport</keyword>
<proteinExistence type="inferred from homology"/>
<accession>A0A6B8KKE0</accession>
<keyword evidence="17" id="KW-0614">Plasmid</keyword>
<dbReference type="InterPro" id="IPR011707">
    <property type="entry name" value="Cu-oxidase-like_N"/>
</dbReference>
<dbReference type="GO" id="GO:0016491">
    <property type="term" value="F:oxidoreductase activity"/>
    <property type="evidence" value="ECO:0007669"/>
    <property type="project" value="UniProtKB-KW"/>
</dbReference>
<evidence type="ECO:0000256" key="9">
    <source>
        <dbReference type="ARBA" id="ARBA00022989"/>
    </source>
</evidence>
<evidence type="ECO:0000256" key="5">
    <source>
        <dbReference type="ARBA" id="ARBA00022692"/>
    </source>
</evidence>
<dbReference type="InterPro" id="IPR002355">
    <property type="entry name" value="Cu_oxidase_Cu_BS"/>
</dbReference>
<evidence type="ECO:0000256" key="12">
    <source>
        <dbReference type="ARBA" id="ARBA00023136"/>
    </source>
</evidence>
<dbReference type="GO" id="GO:0005507">
    <property type="term" value="F:copper ion binding"/>
    <property type="evidence" value="ECO:0007669"/>
    <property type="project" value="InterPro"/>
</dbReference>
<keyword evidence="14" id="KW-0325">Glycoprotein</keyword>
<dbReference type="GO" id="GO:0006811">
    <property type="term" value="P:monoatomic ion transport"/>
    <property type="evidence" value="ECO:0007669"/>
    <property type="project" value="UniProtKB-KW"/>
</dbReference>
<evidence type="ECO:0000256" key="11">
    <source>
        <dbReference type="ARBA" id="ARBA00023065"/>
    </source>
</evidence>
<dbReference type="InterPro" id="IPR008972">
    <property type="entry name" value="Cupredoxin"/>
</dbReference>
<dbReference type="SUPFAM" id="SSF49503">
    <property type="entry name" value="Cupredoxins"/>
    <property type="match status" value="2"/>
</dbReference>
<dbReference type="FunFam" id="2.60.40.420:FF:000002">
    <property type="entry name" value="Hephaestin like 1"/>
    <property type="match status" value="1"/>
</dbReference>
<keyword evidence="7" id="KW-0732">Signal</keyword>
<dbReference type="PROSITE" id="PS00080">
    <property type="entry name" value="MULTICOPPER_OXIDASE2"/>
    <property type="match status" value="1"/>
</dbReference>
<keyword evidence="18" id="KW-1185">Reference proteome</keyword>
<dbReference type="InterPro" id="IPR045087">
    <property type="entry name" value="Cu-oxidase_fam"/>
</dbReference>
<sequence>MTHRASSIRETLRLAFAILGLLVGPAVAVERVHYIAADEVVWDFAPSYPNNPITGEAFGKEELEFLRQSKDRIGRKYLKAVYREYTDASFTTLKAKGAADEHQGLLGPIIHAEVGDTITVVFRNNTKLPVGIHPHGVFYAKASEGAHYAIDASSSDREKGRAMPETGAHVAPKGQYTYHWEVPERAGPGPSDPSSLVWLYHAHDHEGVDIYAGLVGAIVVTRSGAAKPDGTPKDVDRELVTLFMIFEENMSPYLDANIQRFMGSPKAVNKKDAEFKESNKKHSINGFLYGNLDGLTMRRGERVRWYLIGLGNETDIHTARWHGNTALRRGSRTDTVELFPATTEVVDMRPDNVGAWLFHCHVTDHMAGGMVTRYLVTE</sequence>
<organism evidence="17 18">
    <name type="scientific">Methylocystis heyeri</name>
    <dbReference type="NCBI Taxonomy" id="391905"/>
    <lineage>
        <taxon>Bacteria</taxon>
        <taxon>Pseudomonadati</taxon>
        <taxon>Pseudomonadota</taxon>
        <taxon>Alphaproteobacteria</taxon>
        <taxon>Hyphomicrobiales</taxon>
        <taxon>Methylocystaceae</taxon>
        <taxon>Methylocystis</taxon>
    </lineage>
</organism>
<dbReference type="InterPro" id="IPR011706">
    <property type="entry name" value="Cu-oxidase_C"/>
</dbReference>
<dbReference type="AlphaFoldDB" id="A0A6B8KKE0"/>
<dbReference type="Pfam" id="PF07732">
    <property type="entry name" value="Cu-oxidase_3"/>
    <property type="match status" value="1"/>
</dbReference>
<evidence type="ECO:0000313" key="18">
    <source>
        <dbReference type="Proteomes" id="UP000309061"/>
    </source>
</evidence>